<name>A0ABV4NVZ3_9GAMM</name>
<accession>A0ABV4NVZ3</accession>
<dbReference type="Proteomes" id="UP001569428">
    <property type="component" value="Unassembled WGS sequence"/>
</dbReference>
<organism evidence="1 2">
    <name type="scientific">Microbulbifer epialgicus</name>
    <dbReference type="NCBI Taxonomy" id="393907"/>
    <lineage>
        <taxon>Bacteria</taxon>
        <taxon>Pseudomonadati</taxon>
        <taxon>Pseudomonadota</taxon>
        <taxon>Gammaproteobacteria</taxon>
        <taxon>Cellvibrionales</taxon>
        <taxon>Microbulbiferaceae</taxon>
        <taxon>Microbulbifer</taxon>
    </lineage>
</organism>
<protein>
    <submittedName>
        <fullName evidence="1">Uncharacterized protein</fullName>
    </submittedName>
</protein>
<evidence type="ECO:0000313" key="2">
    <source>
        <dbReference type="Proteomes" id="UP001569428"/>
    </source>
</evidence>
<evidence type="ECO:0000313" key="1">
    <source>
        <dbReference type="EMBL" id="MFA0809650.1"/>
    </source>
</evidence>
<keyword evidence="2" id="KW-1185">Reference proteome</keyword>
<gene>
    <name evidence="1" type="ORF">ACCI49_01860</name>
</gene>
<dbReference type="EMBL" id="JBGMEK010000002">
    <property type="protein sequence ID" value="MFA0809650.1"/>
    <property type="molecule type" value="Genomic_DNA"/>
</dbReference>
<sequence length="276" mass="32028">MKKIFFLLVVLLAMIATGLYGLNHYREVKKHQQEQIAHFLASCVNQGILSLFRLQANDWKKHPGFYREQQQALRADIVALPQKTLDGKPFHSWKYAVEICDKLTRNSNLQHITIFRPLGELASIEMSDPRTFKKREALRKRKKIIVALQESARAADRYLRDLQSDLNTQLQTYRFSSEDKAIILGKINSEVLEFYQKGKFSLKSVEIYLERLSSFYRLMAENPRGYTVRNGSLYFYDRKLRSQVEALNRAILQGEGAFFANYTQIVVGKQITVPAI</sequence>
<proteinExistence type="predicted"/>
<reference evidence="1 2" key="1">
    <citation type="submission" date="2024-08" db="EMBL/GenBank/DDBJ databases">
        <authorList>
            <person name="Ishaq N."/>
        </authorList>
    </citation>
    <scope>NUCLEOTIDE SEQUENCE [LARGE SCALE GENOMIC DNA]</scope>
    <source>
        <strain evidence="1 2">DSM 18651</strain>
    </source>
</reference>
<comment type="caution">
    <text evidence="1">The sequence shown here is derived from an EMBL/GenBank/DDBJ whole genome shotgun (WGS) entry which is preliminary data.</text>
</comment>